<protein>
    <submittedName>
        <fullName evidence="3">SPOR domain-containing protein</fullName>
    </submittedName>
</protein>
<dbReference type="Gene3D" id="3.30.70.1070">
    <property type="entry name" value="Sporulation related repeat"/>
    <property type="match status" value="1"/>
</dbReference>
<evidence type="ECO:0000313" key="3">
    <source>
        <dbReference type="EMBL" id="REC58068.1"/>
    </source>
</evidence>
<name>A0A3D9BX41_9RHOB</name>
<evidence type="ECO:0000313" key="4">
    <source>
        <dbReference type="Proteomes" id="UP000257131"/>
    </source>
</evidence>
<dbReference type="GO" id="GO:0042834">
    <property type="term" value="F:peptidoglycan binding"/>
    <property type="evidence" value="ECO:0007669"/>
    <property type="project" value="InterPro"/>
</dbReference>
<accession>A0A3D9BX41</accession>
<evidence type="ECO:0000259" key="2">
    <source>
        <dbReference type="PROSITE" id="PS51724"/>
    </source>
</evidence>
<dbReference type="InterPro" id="IPR036680">
    <property type="entry name" value="SPOR-like_sf"/>
</dbReference>
<keyword evidence="4" id="KW-1185">Reference proteome</keyword>
<dbReference type="InterPro" id="IPR007730">
    <property type="entry name" value="SPOR-like_dom"/>
</dbReference>
<dbReference type="OrthoDB" id="8479416at2"/>
<proteinExistence type="predicted"/>
<dbReference type="SUPFAM" id="SSF110997">
    <property type="entry name" value="Sporulation related repeat"/>
    <property type="match status" value="1"/>
</dbReference>
<reference evidence="3 4" key="1">
    <citation type="journal article" date="2017" name="Int. J. Syst. Evol. Microbiol.">
        <title>Rhodosalinus sediminis gen. nov., sp. nov., isolated from marine saltern.</title>
        <authorList>
            <person name="Guo L.Y."/>
            <person name="Ling S.K."/>
            <person name="Li C.M."/>
            <person name="Chen G.J."/>
            <person name="Du Z.J."/>
        </authorList>
    </citation>
    <scope>NUCLEOTIDE SEQUENCE [LARGE SCALE GENOMIC DNA]</scope>
    <source>
        <strain evidence="3 4">WDN1C137</strain>
    </source>
</reference>
<dbReference type="Pfam" id="PF05036">
    <property type="entry name" value="SPOR"/>
    <property type="match status" value="1"/>
</dbReference>
<sequence length="333" mass="33605">MTDIDPDAAARRPSLSRMTQIAAATVSLALIAGISVWGYRLIERDVHGVPVVQAAEGAARIQPEAPGGRPAAHQGLAVNEVAGAGTAAPPPAQVRLAAAPVTLTEEDLPQGALAARAKEAPAATDDAAPASAGALRALADQIAGADAPALSLDAIEEVSAPAGRTEAGTAAASVPAVPDTTAALAEAMAMDAESAAAPGGAKTIAARSGVPARSLRPTVRPAVLRVAARGAEVPAPAARPVPEADPESLPAGTRLVQLGAFESAEVARSEWERLDGRFAAYLGGKTRVVQRAESGGRTFWRLRAMGFEGLADARRFCAALTAEGADCIPVVTR</sequence>
<keyword evidence="1" id="KW-1133">Transmembrane helix</keyword>
<comment type="caution">
    <text evidence="3">The sequence shown here is derived from an EMBL/GenBank/DDBJ whole genome shotgun (WGS) entry which is preliminary data.</text>
</comment>
<feature type="transmembrane region" description="Helical" evidence="1">
    <location>
        <begin position="21"/>
        <end position="39"/>
    </location>
</feature>
<dbReference type="PROSITE" id="PS51724">
    <property type="entry name" value="SPOR"/>
    <property type="match status" value="1"/>
</dbReference>
<feature type="domain" description="SPOR" evidence="2">
    <location>
        <begin position="248"/>
        <end position="333"/>
    </location>
</feature>
<dbReference type="EMBL" id="QOHR01000004">
    <property type="protein sequence ID" value="REC58068.1"/>
    <property type="molecule type" value="Genomic_DNA"/>
</dbReference>
<dbReference type="AlphaFoldDB" id="A0A3D9BX41"/>
<keyword evidence="1" id="KW-0472">Membrane</keyword>
<gene>
    <name evidence="3" type="ORF">DRV84_05670</name>
</gene>
<organism evidence="3 4">
    <name type="scientific">Rhodosalinus sediminis</name>
    <dbReference type="NCBI Taxonomy" id="1940533"/>
    <lineage>
        <taxon>Bacteria</taxon>
        <taxon>Pseudomonadati</taxon>
        <taxon>Pseudomonadota</taxon>
        <taxon>Alphaproteobacteria</taxon>
        <taxon>Rhodobacterales</taxon>
        <taxon>Paracoccaceae</taxon>
        <taxon>Rhodosalinus</taxon>
    </lineage>
</organism>
<keyword evidence="1" id="KW-0812">Transmembrane</keyword>
<evidence type="ECO:0000256" key="1">
    <source>
        <dbReference type="SAM" id="Phobius"/>
    </source>
</evidence>
<dbReference type="Proteomes" id="UP000257131">
    <property type="component" value="Unassembled WGS sequence"/>
</dbReference>
<dbReference type="RefSeq" id="WP_115978906.1">
    <property type="nucleotide sequence ID" value="NZ_QOHR01000004.1"/>
</dbReference>